<dbReference type="GO" id="GO:0000479">
    <property type="term" value="P:endonucleolytic cleavage of tricistronic rRNA transcript (SSU-rRNA, 5.8S rRNA, LSU-rRNA)"/>
    <property type="evidence" value="ECO:0007669"/>
    <property type="project" value="TreeGrafter"/>
</dbReference>
<evidence type="ECO:0000259" key="2">
    <source>
        <dbReference type="SMART" id="SM01362"/>
    </source>
</evidence>
<evidence type="ECO:0000256" key="1">
    <source>
        <dbReference type="SAM" id="MobiDB-lite"/>
    </source>
</evidence>
<dbReference type="InterPro" id="IPR007034">
    <property type="entry name" value="BMS1_TSR1_C"/>
</dbReference>
<gene>
    <name evidence="3" type="ORF">BJ554DRAFT_5347</name>
</gene>
<dbReference type="Proteomes" id="UP000673691">
    <property type="component" value="Unassembled WGS sequence"/>
</dbReference>
<proteinExistence type="predicted"/>
<comment type="caution">
    <text evidence="3">The sequence shown here is derived from an EMBL/GenBank/DDBJ whole genome shotgun (WGS) entry which is preliminary data.</text>
</comment>
<name>A0A8H7ZZT4_9FUNG</name>
<keyword evidence="4" id="KW-1185">Reference proteome</keyword>
<accession>A0A8H7ZZT4</accession>
<dbReference type="InterPro" id="IPR039761">
    <property type="entry name" value="Bms1/Tsr1"/>
</dbReference>
<evidence type="ECO:0000313" key="3">
    <source>
        <dbReference type="EMBL" id="KAG5462340.1"/>
    </source>
</evidence>
<dbReference type="GO" id="GO:0000462">
    <property type="term" value="P:maturation of SSU-rRNA from tricistronic rRNA transcript (SSU-rRNA, 5.8S rRNA, LSU-rRNA)"/>
    <property type="evidence" value="ECO:0007669"/>
    <property type="project" value="TreeGrafter"/>
</dbReference>
<dbReference type="AlphaFoldDB" id="A0A8H7ZZT4"/>
<dbReference type="EMBL" id="JAEFCI010002279">
    <property type="protein sequence ID" value="KAG5462340.1"/>
    <property type="molecule type" value="Genomic_DNA"/>
</dbReference>
<dbReference type="GO" id="GO:0030688">
    <property type="term" value="C:preribosome, small subunit precursor"/>
    <property type="evidence" value="ECO:0007669"/>
    <property type="project" value="TreeGrafter"/>
</dbReference>
<dbReference type="PANTHER" id="PTHR12858:SF1">
    <property type="entry name" value="PRE-RRNA-PROCESSING PROTEIN TSR1 HOMOLOG"/>
    <property type="match status" value="1"/>
</dbReference>
<dbReference type="GO" id="GO:0003924">
    <property type="term" value="F:GTPase activity"/>
    <property type="evidence" value="ECO:0007669"/>
    <property type="project" value="TreeGrafter"/>
</dbReference>
<dbReference type="Pfam" id="PF04950">
    <property type="entry name" value="RIBIOP_C"/>
    <property type="match status" value="1"/>
</dbReference>
<dbReference type="OrthoDB" id="119302at2759"/>
<protein>
    <recommendedName>
        <fullName evidence="2">Ribosome biogenesis protein BMS1/TSR1 C-terminal domain-containing protein</fullName>
    </recommendedName>
</protein>
<sequence length="252" mass="28016">MSVLNFSVVRPSPDDDDNGGAVEPDIIKSKDPLVLHCAFRRYRVRPIFSASTRHSSTTDSEGRANKFERFLKPGAAAVATVFAPLVATGTFLDVEPRRIVAKRVVLTGAPFKVHKRICTVRYMFFNPDDVLWFKPVQVHTKHGRVGHIRESLGTHGYMKCLFDGPITQQDVVPEVERALGSEGPDGEVQRHSRGAAALPAGNTPNDEPRRFQGASEDTQADHGRSLQRYGGARLTIAPLTEDNWRSWKANRF</sequence>
<feature type="region of interest" description="Disordered" evidence="1">
    <location>
        <begin position="179"/>
        <end position="229"/>
    </location>
</feature>
<organism evidence="3 4">
    <name type="scientific">Olpidium bornovanus</name>
    <dbReference type="NCBI Taxonomy" id="278681"/>
    <lineage>
        <taxon>Eukaryota</taxon>
        <taxon>Fungi</taxon>
        <taxon>Fungi incertae sedis</taxon>
        <taxon>Olpidiomycota</taxon>
        <taxon>Olpidiomycotina</taxon>
        <taxon>Olpidiomycetes</taxon>
        <taxon>Olpidiales</taxon>
        <taxon>Olpidiaceae</taxon>
        <taxon>Olpidium</taxon>
    </lineage>
</organism>
<reference evidence="3 4" key="1">
    <citation type="journal article" name="Sci. Rep.">
        <title>Genome-scale phylogenetic analyses confirm Olpidium as the closest living zoosporic fungus to the non-flagellated, terrestrial fungi.</title>
        <authorList>
            <person name="Chang Y."/>
            <person name="Rochon D."/>
            <person name="Sekimoto S."/>
            <person name="Wang Y."/>
            <person name="Chovatia M."/>
            <person name="Sandor L."/>
            <person name="Salamov A."/>
            <person name="Grigoriev I.V."/>
            <person name="Stajich J.E."/>
            <person name="Spatafora J.W."/>
        </authorList>
    </citation>
    <scope>NUCLEOTIDE SEQUENCE [LARGE SCALE GENOMIC DNA]</scope>
    <source>
        <strain evidence="3">S191</strain>
    </source>
</reference>
<feature type="domain" description="Ribosome biogenesis protein BMS1/TSR1 C-terminal" evidence="2">
    <location>
        <begin position="1"/>
        <end position="175"/>
    </location>
</feature>
<evidence type="ECO:0000313" key="4">
    <source>
        <dbReference type="Proteomes" id="UP000673691"/>
    </source>
</evidence>
<dbReference type="GO" id="GO:0034511">
    <property type="term" value="F:U3 snoRNA binding"/>
    <property type="evidence" value="ECO:0007669"/>
    <property type="project" value="TreeGrafter"/>
</dbReference>
<dbReference type="GO" id="GO:0005525">
    <property type="term" value="F:GTP binding"/>
    <property type="evidence" value="ECO:0007669"/>
    <property type="project" value="TreeGrafter"/>
</dbReference>
<dbReference type="PANTHER" id="PTHR12858">
    <property type="entry name" value="RIBOSOME BIOGENESIS PROTEIN"/>
    <property type="match status" value="1"/>
</dbReference>
<dbReference type="SMART" id="SM01362">
    <property type="entry name" value="DUF663"/>
    <property type="match status" value="1"/>
</dbReference>
<feature type="region of interest" description="Disordered" evidence="1">
    <location>
        <begin position="1"/>
        <end position="23"/>
    </location>
</feature>